<feature type="compositionally biased region" description="Basic and acidic residues" evidence="1">
    <location>
        <begin position="1188"/>
        <end position="1200"/>
    </location>
</feature>
<proteinExistence type="predicted"/>
<dbReference type="SMART" id="SM01206">
    <property type="entry name" value="Fibrillarin"/>
    <property type="match status" value="1"/>
</dbReference>
<dbReference type="GO" id="GO:0008168">
    <property type="term" value="F:methyltransferase activity"/>
    <property type="evidence" value="ECO:0007669"/>
    <property type="project" value="InterPro"/>
</dbReference>
<organism evidence="3 4">
    <name type="scientific">Polarella glacialis</name>
    <name type="common">Dinoflagellate</name>
    <dbReference type="NCBI Taxonomy" id="89957"/>
    <lineage>
        <taxon>Eukaryota</taxon>
        <taxon>Sar</taxon>
        <taxon>Alveolata</taxon>
        <taxon>Dinophyceae</taxon>
        <taxon>Suessiales</taxon>
        <taxon>Suessiaceae</taxon>
        <taxon>Polarella</taxon>
    </lineage>
</organism>
<sequence>MLLQLLLLADIFSLGTGSPFSGGGQWLRPADSVNLAALASLLEDEDARLPYLKTLSVSQCLRHRRTGIAGGGHTHWRAFAKKLKDNLGSAAGHGWRHLGGLALQHQLCRNGTHSWQDCGVSAAFCPLGILSAHLVLLLGAPSGYAMDGRLVDAATPAHRWERLGLGLGYMFWNPTGYTLLDILYSEWPIFSLLRELRWSLPRLSQAPGGRRRGRGSMDEGPPQEFLRVASLRRSAIDLHGKDAAGMMMARLLCLYRPKDIPEAPVDGCPVVEAESALAQAEALLRETADAWSLRTHLRFEAAVRSADVRLQQFLSWFQPSKANFRAPGARLATFLLIAGDVVLPRLERLQRLISRSLRARHLASGSPSSSLGAKTSTFCPAADEAAEQGALAAEATYIRDFYVQLATHHHHSRAPPPSPRYVGDEAWVVFLWGGHGVKAQKSAWMHAEAIRTLAFSVRKAEAPLQRAFLVLSVGELPAGLEQELLAEGLRVRPSAPNETLPIWNAERHRKSGVWFAERGLNPVFAQLAAWTLVEFRRVVVLDADTLVLANCDELFALGPVAFASGYEIHQEQLDISRHDGSRTYLINAGVMSLKPDLGFLAYLKAVSATTAFQARMEHYAEGLFPTFQQLMDLFLLETSNRRGFVSWDDGHFRGCASTAEAGSAGSVWAPLQELQELIPPARLGILDHCRLPLDFHFLVDFPHVFQVAHACLEILAKDLPAGTVETVPRRTLLNSTASWLRRTRQLVGALPKLIHWPGLLRKPWQRFRAVSRSPWDEHWWKMHQEMCDHSDAPCRIACASSADFKTLLGVLPRTSGGFSGLLQHLQASVHPSDPSMLLLSPARPLPLLPSLSRRFAFSISPPLGASWQCVHAQCYTLAKHLGPPMAISCLRQCFQAVGDLLLGMLPCAVKGWQFNQQVKLHHLKGLYVCMVGKNRKKSNNPLAEVICTLRDGRSDECDWEDDAGACGSEYGPITLSYQGLDVTLRPWDPEKCVLAAAIHNRLIHFPIRPGSVVFALGCSLRSLSHMADIVGPKGHLVNVICINDPSQTVPSDSQLVSFHRRHPNVSVISADVQAATLEKYELLLSVPDSSKYAFLMATHPRLGATSPARLLTEDAPKLCKHIFDFLECGYPALAKCLVVCHWPADTAVDVVREVVLTHIDIIQRWRPSKNIALLEEEPDSAGGIDSTETERDTDRDGDKHSSKRSKNKEETGSVPQWVFLDMPTDNIRAGSPDANLNTKLIEVVDDMKRLTSGLRTGLLAKEQLLLSPYFPSHALLLLKYAMHRDDFTRKLTKNKFPLPPGLEIEDSFREQKEPKELKEPKEPKEPRLESKAEAHRKLQHFEAPNRAPPSGSAMPVPASELPLLHAYQFV</sequence>
<feature type="chain" id="PRO_5032866177" evidence="2">
    <location>
        <begin position="18"/>
        <end position="1370"/>
    </location>
</feature>
<dbReference type="PANTHER" id="PTHR11183">
    <property type="entry name" value="GLYCOGENIN SUBFAMILY MEMBER"/>
    <property type="match status" value="1"/>
</dbReference>
<reference evidence="3" key="1">
    <citation type="submission" date="2021-02" db="EMBL/GenBank/DDBJ databases">
        <authorList>
            <person name="Dougan E. K."/>
            <person name="Rhodes N."/>
            <person name="Thang M."/>
            <person name="Chan C."/>
        </authorList>
    </citation>
    <scope>NUCLEOTIDE SEQUENCE</scope>
</reference>
<dbReference type="EMBL" id="CAJNNV010010531">
    <property type="protein sequence ID" value="CAE8598744.1"/>
    <property type="molecule type" value="Genomic_DNA"/>
</dbReference>
<dbReference type="SUPFAM" id="SSF53448">
    <property type="entry name" value="Nucleotide-diphospho-sugar transferases"/>
    <property type="match status" value="1"/>
</dbReference>
<name>A0A813EIK4_POLGL</name>
<dbReference type="InterPro" id="IPR000692">
    <property type="entry name" value="Fibrillarin"/>
</dbReference>
<evidence type="ECO:0000256" key="2">
    <source>
        <dbReference type="SAM" id="SignalP"/>
    </source>
</evidence>
<gene>
    <name evidence="3" type="ORF">PGLA1383_LOCUS17145</name>
</gene>
<protein>
    <submittedName>
        <fullName evidence="3">Uncharacterized protein</fullName>
    </submittedName>
</protein>
<comment type="caution">
    <text evidence="3">The sequence shown here is derived from an EMBL/GenBank/DDBJ whole genome shotgun (WGS) entry which is preliminary data.</text>
</comment>
<evidence type="ECO:0000313" key="3">
    <source>
        <dbReference type="EMBL" id="CAE8598744.1"/>
    </source>
</evidence>
<keyword evidence="4" id="KW-1185">Reference proteome</keyword>
<dbReference type="GO" id="GO:0006364">
    <property type="term" value="P:rRNA processing"/>
    <property type="evidence" value="ECO:0007669"/>
    <property type="project" value="InterPro"/>
</dbReference>
<dbReference type="InterPro" id="IPR050587">
    <property type="entry name" value="GNT1/Glycosyltrans_8"/>
</dbReference>
<feature type="region of interest" description="Disordered" evidence="1">
    <location>
        <begin position="1176"/>
        <end position="1215"/>
    </location>
</feature>
<keyword evidence="2" id="KW-0732">Signal</keyword>
<accession>A0A813EIK4</accession>
<dbReference type="GO" id="GO:0003723">
    <property type="term" value="F:RNA binding"/>
    <property type="evidence" value="ECO:0007669"/>
    <property type="project" value="InterPro"/>
</dbReference>
<dbReference type="Gene3D" id="3.40.50.150">
    <property type="entry name" value="Vaccinia Virus protein VP39"/>
    <property type="match status" value="1"/>
</dbReference>
<feature type="region of interest" description="Disordered" evidence="1">
    <location>
        <begin position="1298"/>
        <end position="1357"/>
    </location>
</feature>
<dbReference type="InterPro" id="IPR029063">
    <property type="entry name" value="SAM-dependent_MTases_sf"/>
</dbReference>
<dbReference type="Gene3D" id="3.90.550.10">
    <property type="entry name" value="Spore Coat Polysaccharide Biosynthesis Protein SpsA, Chain A"/>
    <property type="match status" value="1"/>
</dbReference>
<dbReference type="Pfam" id="PF01269">
    <property type="entry name" value="Fibrillarin"/>
    <property type="match status" value="1"/>
</dbReference>
<evidence type="ECO:0000313" key="4">
    <source>
        <dbReference type="Proteomes" id="UP000654075"/>
    </source>
</evidence>
<feature type="compositionally biased region" description="Basic and acidic residues" evidence="1">
    <location>
        <begin position="1306"/>
        <end position="1340"/>
    </location>
</feature>
<dbReference type="Proteomes" id="UP000654075">
    <property type="component" value="Unassembled WGS sequence"/>
</dbReference>
<feature type="signal peptide" evidence="2">
    <location>
        <begin position="1"/>
        <end position="17"/>
    </location>
</feature>
<evidence type="ECO:0000256" key="1">
    <source>
        <dbReference type="SAM" id="MobiDB-lite"/>
    </source>
</evidence>
<dbReference type="InterPro" id="IPR029044">
    <property type="entry name" value="Nucleotide-diphossugar_trans"/>
</dbReference>